<evidence type="ECO:0000259" key="2">
    <source>
        <dbReference type="Pfam" id="PF00534"/>
    </source>
</evidence>
<dbReference type="SUPFAM" id="SSF48452">
    <property type="entry name" value="TPR-like"/>
    <property type="match status" value="1"/>
</dbReference>
<dbReference type="OrthoDB" id="9809622at2"/>
<evidence type="ECO:0000256" key="1">
    <source>
        <dbReference type="SAM" id="Coils"/>
    </source>
</evidence>
<dbReference type="AlphaFoldDB" id="A0A0Q3TLT6"/>
<proteinExistence type="predicted"/>
<reference evidence="3 4" key="1">
    <citation type="submission" date="2015-09" db="EMBL/GenBank/DDBJ databases">
        <title>Genome sequencing project for genomic taxonomy and phylogenomics of Bacillus-like bacteria.</title>
        <authorList>
            <person name="Liu B."/>
            <person name="Wang J."/>
            <person name="Zhu Y."/>
            <person name="Liu G."/>
            <person name="Chen Q."/>
            <person name="Chen Z."/>
            <person name="Lan J."/>
            <person name="Che J."/>
            <person name="Ge C."/>
            <person name="Shi H."/>
            <person name="Pan Z."/>
            <person name="Liu X."/>
        </authorList>
    </citation>
    <scope>NUCLEOTIDE SEQUENCE [LARGE SCALE GENOMIC DNA]</scope>
    <source>
        <strain evidence="3 4">LMG 18435</strain>
    </source>
</reference>
<feature type="domain" description="Glycosyl transferase family 1" evidence="2">
    <location>
        <begin position="351"/>
        <end position="443"/>
    </location>
</feature>
<dbReference type="RefSeq" id="WP_055740740.1">
    <property type="nucleotide sequence ID" value="NZ_JAAIWL010000032.1"/>
</dbReference>
<dbReference type="InterPro" id="IPR001296">
    <property type="entry name" value="Glyco_trans_1"/>
</dbReference>
<dbReference type="InterPro" id="IPR011990">
    <property type="entry name" value="TPR-like_helical_dom_sf"/>
</dbReference>
<feature type="coiled-coil region" evidence="1">
    <location>
        <begin position="10"/>
        <end position="37"/>
    </location>
</feature>
<evidence type="ECO:0000313" key="3">
    <source>
        <dbReference type="EMBL" id="KQL54944.1"/>
    </source>
</evidence>
<dbReference type="Proteomes" id="UP000051888">
    <property type="component" value="Unassembled WGS sequence"/>
</dbReference>
<keyword evidence="3" id="KW-0808">Transferase</keyword>
<organism evidence="3 4">
    <name type="scientific">Heyndrickxia shackletonii</name>
    <dbReference type="NCBI Taxonomy" id="157838"/>
    <lineage>
        <taxon>Bacteria</taxon>
        <taxon>Bacillati</taxon>
        <taxon>Bacillota</taxon>
        <taxon>Bacilli</taxon>
        <taxon>Bacillales</taxon>
        <taxon>Bacillaceae</taxon>
        <taxon>Heyndrickxia</taxon>
    </lineage>
</organism>
<dbReference type="InterPro" id="IPR050194">
    <property type="entry name" value="Glycosyltransferase_grp1"/>
</dbReference>
<dbReference type="SUPFAM" id="SSF53756">
    <property type="entry name" value="UDP-Glycosyltransferase/glycogen phosphorylase"/>
    <property type="match status" value="1"/>
</dbReference>
<accession>A0A0Q3TLT6</accession>
<dbReference type="GO" id="GO:0016757">
    <property type="term" value="F:glycosyltransferase activity"/>
    <property type="evidence" value="ECO:0007669"/>
    <property type="project" value="InterPro"/>
</dbReference>
<keyword evidence="1" id="KW-0175">Coiled coil</keyword>
<keyword evidence="4" id="KW-1185">Reference proteome</keyword>
<dbReference type="PANTHER" id="PTHR45947">
    <property type="entry name" value="SULFOQUINOVOSYL TRANSFERASE SQD2"/>
    <property type="match status" value="1"/>
</dbReference>
<dbReference type="Gene3D" id="1.25.40.10">
    <property type="entry name" value="Tetratricopeptide repeat domain"/>
    <property type="match status" value="1"/>
</dbReference>
<name>A0A0Q3TLT6_9BACI</name>
<dbReference type="Gene3D" id="3.40.50.2000">
    <property type="entry name" value="Glycogen Phosphorylase B"/>
    <property type="match status" value="1"/>
</dbReference>
<dbReference type="Pfam" id="PF00534">
    <property type="entry name" value="Glycos_transf_1"/>
    <property type="match status" value="1"/>
</dbReference>
<dbReference type="STRING" id="157838.AN964_16515"/>
<dbReference type="PATRIC" id="fig|157838.3.peg.3656"/>
<dbReference type="EMBL" id="LJJC01000004">
    <property type="protein sequence ID" value="KQL54944.1"/>
    <property type="molecule type" value="Genomic_DNA"/>
</dbReference>
<dbReference type="PANTHER" id="PTHR45947:SF3">
    <property type="entry name" value="SULFOQUINOVOSYL TRANSFERASE SQD2"/>
    <property type="match status" value="1"/>
</dbReference>
<sequence>MEEMKQKIINLIEQEELEKVKQLIDQLEQNAKSTSDVYFLNALYFIKIKNFDNAWLWLWRGLYDFPNDPGLNKLMSDILKILGRNKEADHYFQQLSKLGFENKNFTNIIPANLYEDEINPQTASQSSNHLLRVMQGTIEIANQMNTLSDALSKIGVYSKTLNYYPYYLNYQSDYEWSLLGFRSSPLLNQQQKKLAEQFLPQFDLFHFHFGTSMTFDYSDLPLYIKYEKPVIMQHWGSDIRLLSKAMENNPYSLVKNQNENQIHYMLTSLSDSIKHCIVPDMELYQYVKDYYENVFVIPSMINLDSYVPIKRNQRSQKPLIVHAPTSPYIKGTQYILKAIDTLKKQYHFDFRLIQGMSHQEAMKIYQEADLIIDQLHIGSYGLLAVEAMAMGKPVICWISDFMKENYPNDLPIISANPDTITKVLESILKNQDQLQEIGIKGRKYAEAYHDMNKNSLKVLEIYQSLSKQ</sequence>
<evidence type="ECO:0000313" key="4">
    <source>
        <dbReference type="Proteomes" id="UP000051888"/>
    </source>
</evidence>
<protein>
    <submittedName>
        <fullName evidence="3">Transferase</fullName>
    </submittedName>
</protein>
<gene>
    <name evidence="3" type="ORF">AN964_16515</name>
</gene>
<comment type="caution">
    <text evidence="3">The sequence shown here is derived from an EMBL/GenBank/DDBJ whole genome shotgun (WGS) entry which is preliminary data.</text>
</comment>